<sequence length="167" mass="18816">MDKNIKLYIDMDGCIAKWNSEASIEETFEPGYFAGLEPEENLITAVKLLSEEYDVSILSAVYQDNHSIGDKLAWLKNNGLGYLEIIFVPYGESKQKYIDHEYTSILIDDYSKNLEEWVMSKNCFGIKFLNGINATKGQWTGFMVSGKMNSQALFTTINGIVKEIAAA</sequence>
<dbReference type="GO" id="GO:0008253">
    <property type="term" value="F:5'-nucleotidase activity"/>
    <property type="evidence" value="ECO:0007669"/>
    <property type="project" value="InterPro"/>
</dbReference>
<dbReference type="RefSeq" id="WP_028247200.1">
    <property type="nucleotide sequence ID" value="NZ_FMWK01000006.1"/>
</dbReference>
<dbReference type="Pfam" id="PF06941">
    <property type="entry name" value="NT5C"/>
    <property type="match status" value="1"/>
</dbReference>
<dbReference type="InterPro" id="IPR023214">
    <property type="entry name" value="HAD_sf"/>
</dbReference>
<dbReference type="AlphaFoldDB" id="A0A1G5RXX9"/>
<evidence type="ECO:0000313" key="2">
    <source>
        <dbReference type="EMBL" id="SCZ78974.1"/>
    </source>
</evidence>
<dbReference type="Proteomes" id="UP000199428">
    <property type="component" value="Unassembled WGS sequence"/>
</dbReference>
<reference evidence="2 3" key="1">
    <citation type="submission" date="2016-10" db="EMBL/GenBank/DDBJ databases">
        <authorList>
            <person name="de Groot N.N."/>
        </authorList>
    </citation>
    <scope>NUCLEOTIDE SEQUENCE [LARGE SCALE GENOMIC DNA]</scope>
    <source>
        <strain evidence="2 3">DSM 10317</strain>
    </source>
</reference>
<accession>A0A1G5RXX9</accession>
<evidence type="ECO:0000313" key="3">
    <source>
        <dbReference type="Proteomes" id="UP000199428"/>
    </source>
</evidence>
<proteinExistence type="inferred from homology"/>
<organism evidence="2 3">
    <name type="scientific">Pseudobutyrivibrio xylanivorans</name>
    <dbReference type="NCBI Taxonomy" id="185007"/>
    <lineage>
        <taxon>Bacteria</taxon>
        <taxon>Bacillati</taxon>
        <taxon>Bacillota</taxon>
        <taxon>Clostridia</taxon>
        <taxon>Lachnospirales</taxon>
        <taxon>Lachnospiraceae</taxon>
        <taxon>Pseudobutyrivibrio</taxon>
    </lineage>
</organism>
<dbReference type="GO" id="GO:0009264">
    <property type="term" value="P:deoxyribonucleotide catabolic process"/>
    <property type="evidence" value="ECO:0007669"/>
    <property type="project" value="InterPro"/>
</dbReference>
<gene>
    <name evidence="2" type="ORF">SAMN02910350_01562</name>
</gene>
<dbReference type="EMBL" id="FMWK01000006">
    <property type="protein sequence ID" value="SCZ78974.1"/>
    <property type="molecule type" value="Genomic_DNA"/>
</dbReference>
<comment type="similarity">
    <text evidence="1">Belongs to the 5'(3')-deoxyribonucleotidase family.</text>
</comment>
<protein>
    <submittedName>
        <fullName evidence="2">5' nucleotidase, deoxy (Pyrimidine), type C protein (NT5C)</fullName>
    </submittedName>
</protein>
<dbReference type="Gene3D" id="3.40.50.1000">
    <property type="entry name" value="HAD superfamily/HAD-like"/>
    <property type="match status" value="1"/>
</dbReference>
<evidence type="ECO:0000256" key="1">
    <source>
        <dbReference type="ARBA" id="ARBA00009589"/>
    </source>
</evidence>
<name>A0A1G5RXX9_PSEXY</name>
<dbReference type="InterPro" id="IPR010708">
    <property type="entry name" value="5'(3')-deoxyribonucleotidase"/>
</dbReference>